<evidence type="ECO:0000313" key="9">
    <source>
        <dbReference type="Proteomes" id="UP000199227"/>
    </source>
</evidence>
<feature type="transmembrane region" description="Helical" evidence="7">
    <location>
        <begin position="276"/>
        <end position="294"/>
    </location>
</feature>
<sequence length="422" mass="48233">MEKYVIAGLEINRVSFKDLFFNRTMLIAYILLALGIYGIYEVFDERYFMLTANAHDAALNPGSRDVAIAMKEAVFGDGGEVKRDAPWSLYIVNYMYMIYSGSGIIFLVALAEIFNVEIIKKTAAGFMMFGLAMVFGGLFTIAVDLNILHMHWMFLSPNVTAGMWLMLPLYLFYIPFVLFEIYLLITKNHEWAKRIAYPVIIMSIVVDIVEYYIQAKLFDMNTARHLWTTYPALTLYFIVSAFVAAVAIMIIYSIFVYRDKLKDEFGELLNLLRKTSLYVIGLLAAYEATAFLFIDKNWGGIILFGDFKYYFYLYLSLAVALPFMMEFKGHKSIVLTSLGAVSMIIGTYIGRYIFVYGGNAYPMSDRFGTGFEKYGEYEQMKDFIFYFPHFGEVLVVIGSIGVVLAAYKIFDSLFSVSRISSH</sequence>
<feature type="transmembrane region" description="Helical" evidence="7">
    <location>
        <begin position="163"/>
        <end position="183"/>
    </location>
</feature>
<dbReference type="GO" id="GO:0005886">
    <property type="term" value="C:plasma membrane"/>
    <property type="evidence" value="ECO:0007669"/>
    <property type="project" value="UniProtKB-SubCell"/>
</dbReference>
<evidence type="ECO:0000256" key="6">
    <source>
        <dbReference type="ARBA" id="ARBA00023136"/>
    </source>
</evidence>
<evidence type="ECO:0000313" key="8">
    <source>
        <dbReference type="EMBL" id="SFP21036.1"/>
    </source>
</evidence>
<dbReference type="Pfam" id="PF03916">
    <property type="entry name" value="NrfD"/>
    <property type="match status" value="1"/>
</dbReference>
<keyword evidence="4 7" id="KW-0812">Transmembrane</keyword>
<comment type="similarity">
    <text evidence="2">Belongs to the NrfD family.</text>
</comment>
<proteinExistence type="inferred from homology"/>
<feature type="transmembrane region" description="Helical" evidence="7">
    <location>
        <begin position="87"/>
        <end position="111"/>
    </location>
</feature>
<dbReference type="OrthoDB" id="5372195at2"/>
<keyword evidence="9" id="KW-1185">Reference proteome</keyword>
<gene>
    <name evidence="8" type="ORF">SAMN05216234_11051</name>
</gene>
<evidence type="ECO:0000256" key="4">
    <source>
        <dbReference type="ARBA" id="ARBA00022692"/>
    </source>
</evidence>
<keyword evidence="6 7" id="KW-0472">Membrane</keyword>
<evidence type="ECO:0000256" key="3">
    <source>
        <dbReference type="ARBA" id="ARBA00022475"/>
    </source>
</evidence>
<feature type="transmembrane region" description="Helical" evidence="7">
    <location>
        <begin position="123"/>
        <end position="143"/>
    </location>
</feature>
<protein>
    <submittedName>
        <fullName evidence="8">Ni/Fe-hydrogenase 2 integral membrane subunit HybB</fullName>
    </submittedName>
</protein>
<name>A0A1I5NI63_9BACT</name>
<dbReference type="AlphaFoldDB" id="A0A1I5NI63"/>
<evidence type="ECO:0000256" key="7">
    <source>
        <dbReference type="SAM" id="Phobius"/>
    </source>
</evidence>
<keyword evidence="3" id="KW-1003">Cell membrane</keyword>
<keyword evidence="5 7" id="KW-1133">Transmembrane helix</keyword>
<feature type="transmembrane region" description="Helical" evidence="7">
    <location>
        <begin position="195"/>
        <end position="213"/>
    </location>
</feature>
<dbReference type="InterPro" id="IPR005614">
    <property type="entry name" value="NrfD-like"/>
</dbReference>
<dbReference type="EMBL" id="FOXB01000010">
    <property type="protein sequence ID" value="SFP21036.1"/>
    <property type="molecule type" value="Genomic_DNA"/>
</dbReference>
<evidence type="ECO:0000256" key="1">
    <source>
        <dbReference type="ARBA" id="ARBA00004651"/>
    </source>
</evidence>
<accession>A0A1I5NI63</accession>
<evidence type="ECO:0000256" key="5">
    <source>
        <dbReference type="ARBA" id="ARBA00022989"/>
    </source>
</evidence>
<feature type="transmembrane region" description="Helical" evidence="7">
    <location>
        <begin position="332"/>
        <end position="354"/>
    </location>
</feature>
<feature type="transmembrane region" description="Helical" evidence="7">
    <location>
        <begin position="233"/>
        <end position="255"/>
    </location>
</feature>
<dbReference type="RefSeq" id="WP_092911774.1">
    <property type="nucleotide sequence ID" value="NZ_FOXB01000010.1"/>
</dbReference>
<dbReference type="STRING" id="223786.SAMN05216234_11051"/>
<feature type="transmembrane region" description="Helical" evidence="7">
    <location>
        <begin position="309"/>
        <end position="325"/>
    </location>
</feature>
<feature type="transmembrane region" description="Helical" evidence="7">
    <location>
        <begin position="20"/>
        <end position="40"/>
    </location>
</feature>
<comment type="subcellular location">
    <subcellularLocation>
        <location evidence="1">Cell membrane</location>
        <topology evidence="1">Multi-pass membrane protein</topology>
    </subcellularLocation>
</comment>
<dbReference type="Proteomes" id="UP000199227">
    <property type="component" value="Unassembled WGS sequence"/>
</dbReference>
<organism evidence="8 9">
    <name type="scientific">Hydrogenimonas thermophila</name>
    <dbReference type="NCBI Taxonomy" id="223786"/>
    <lineage>
        <taxon>Bacteria</taxon>
        <taxon>Pseudomonadati</taxon>
        <taxon>Campylobacterota</taxon>
        <taxon>Epsilonproteobacteria</taxon>
        <taxon>Campylobacterales</taxon>
        <taxon>Hydrogenimonadaceae</taxon>
        <taxon>Hydrogenimonas</taxon>
    </lineage>
</organism>
<evidence type="ECO:0000256" key="2">
    <source>
        <dbReference type="ARBA" id="ARBA00008929"/>
    </source>
</evidence>
<reference evidence="8 9" key="1">
    <citation type="submission" date="2016-10" db="EMBL/GenBank/DDBJ databases">
        <authorList>
            <person name="de Groot N.N."/>
        </authorList>
    </citation>
    <scope>NUCLEOTIDE SEQUENCE [LARGE SCALE GENOMIC DNA]</scope>
    <source>
        <strain evidence="8 9">EP1-55-1</strain>
    </source>
</reference>
<feature type="transmembrane region" description="Helical" evidence="7">
    <location>
        <begin position="383"/>
        <end position="410"/>
    </location>
</feature>